<dbReference type="RefSeq" id="WP_057821009.1">
    <property type="nucleotide sequence ID" value="NZ_CP031599.1"/>
</dbReference>
<dbReference type="InterPro" id="IPR029017">
    <property type="entry name" value="Enolase-like_N"/>
</dbReference>
<dbReference type="UniPathway" id="UPA01057">
    <property type="reaction ID" value="UER00165"/>
</dbReference>
<organism evidence="9 11">
    <name type="scientific">Roseovarius indicus</name>
    <dbReference type="NCBI Taxonomy" id="540747"/>
    <lineage>
        <taxon>Bacteria</taxon>
        <taxon>Pseudomonadati</taxon>
        <taxon>Pseudomonadota</taxon>
        <taxon>Alphaproteobacteria</taxon>
        <taxon>Rhodobacterales</taxon>
        <taxon>Roseobacteraceae</taxon>
        <taxon>Roseovarius</taxon>
    </lineage>
</organism>
<dbReference type="InterPro" id="IPR036849">
    <property type="entry name" value="Enolase-like_C_sf"/>
</dbReference>
<dbReference type="SUPFAM" id="SSF54826">
    <property type="entry name" value="Enolase N-terminal domain-like"/>
    <property type="match status" value="1"/>
</dbReference>
<protein>
    <recommendedName>
        <fullName evidence="5 6">o-succinylbenzoate synthase</fullName>
        <ecNumber evidence="5 6">4.2.1.113</ecNumber>
    </recommendedName>
</protein>
<dbReference type="PANTHER" id="PTHR48073:SF5">
    <property type="entry name" value="O-SUCCINYLBENZOATE SYNTHASE"/>
    <property type="match status" value="1"/>
</dbReference>
<dbReference type="NCBIfam" id="TIGR01928">
    <property type="entry name" value="menC_lowGC_arch"/>
    <property type="match status" value="1"/>
</dbReference>
<evidence type="ECO:0000313" key="12">
    <source>
        <dbReference type="Proteomes" id="UP000325785"/>
    </source>
</evidence>
<dbReference type="Gene3D" id="3.30.390.10">
    <property type="entry name" value="Enolase-like, N-terminal domain"/>
    <property type="match status" value="1"/>
</dbReference>
<dbReference type="GO" id="GO:0016854">
    <property type="term" value="F:racemase and epimerase activity"/>
    <property type="evidence" value="ECO:0007669"/>
    <property type="project" value="UniProtKB-ARBA"/>
</dbReference>
<dbReference type="EMBL" id="LAXI01000028">
    <property type="protein sequence ID" value="KRS15083.1"/>
    <property type="molecule type" value="Genomic_DNA"/>
</dbReference>
<dbReference type="GO" id="GO:0046872">
    <property type="term" value="F:metal ion binding"/>
    <property type="evidence" value="ECO:0007669"/>
    <property type="project" value="UniProtKB-KW"/>
</dbReference>
<evidence type="ECO:0000256" key="1">
    <source>
        <dbReference type="ARBA" id="ARBA00001968"/>
    </source>
</evidence>
<reference evidence="10 12" key="2">
    <citation type="submission" date="2018-08" db="EMBL/GenBank/DDBJ databases">
        <title>Genetic Globetrotter - A new plasmid hitch-hiking vast phylogenetic and geographic distances.</title>
        <authorList>
            <person name="Vollmers J."/>
            <person name="Petersen J."/>
        </authorList>
    </citation>
    <scope>NUCLEOTIDE SEQUENCE [LARGE SCALE GENOMIC DNA]</scope>
    <source>
        <strain evidence="10 12">DSM 26383</strain>
        <plasmid evidence="10">pRIdsm_01</plasmid>
        <plasmid evidence="12">pridsm_01</plasmid>
    </source>
</reference>
<dbReference type="EMBL" id="CP031599">
    <property type="protein sequence ID" value="QEW29789.1"/>
    <property type="molecule type" value="Genomic_DNA"/>
</dbReference>
<accession>A0A0T5P1R0</accession>
<dbReference type="SUPFAM" id="SSF51604">
    <property type="entry name" value="Enolase C-terminal domain-like"/>
    <property type="match status" value="1"/>
</dbReference>
<keyword evidence="4 10" id="KW-0456">Lyase</keyword>
<dbReference type="AlphaFoldDB" id="A0A0T5P1R0"/>
<dbReference type="OrthoDB" id="9802699at2"/>
<evidence type="ECO:0000256" key="5">
    <source>
        <dbReference type="ARBA" id="ARBA00029491"/>
    </source>
</evidence>
<dbReference type="SFLD" id="SFLDG00180">
    <property type="entry name" value="muconate_cycloisomerase"/>
    <property type="match status" value="1"/>
</dbReference>
<evidence type="ECO:0000256" key="6">
    <source>
        <dbReference type="NCBIfam" id="TIGR01928"/>
    </source>
</evidence>
<dbReference type="InterPro" id="IPR013342">
    <property type="entry name" value="Mandelate_racemase_C"/>
</dbReference>
<dbReference type="EC" id="4.2.1.113" evidence="5 6"/>
<dbReference type="Proteomes" id="UP000051401">
    <property type="component" value="Unassembled WGS sequence"/>
</dbReference>
<keyword evidence="3" id="KW-0460">Magnesium</keyword>
<evidence type="ECO:0000256" key="4">
    <source>
        <dbReference type="ARBA" id="ARBA00023239"/>
    </source>
</evidence>
<evidence type="ECO:0000313" key="10">
    <source>
        <dbReference type="EMBL" id="QEW29789.1"/>
    </source>
</evidence>
<evidence type="ECO:0000259" key="8">
    <source>
        <dbReference type="SMART" id="SM00922"/>
    </source>
</evidence>
<keyword evidence="2" id="KW-0479">Metal-binding</keyword>
<dbReference type="Proteomes" id="UP000325785">
    <property type="component" value="Plasmid pRIdsm_01"/>
</dbReference>
<geneLocation type="plasmid" evidence="10">
    <name>pRIdsm_01</name>
</geneLocation>
<feature type="region of interest" description="Disordered" evidence="7">
    <location>
        <begin position="337"/>
        <end position="365"/>
    </location>
</feature>
<dbReference type="InterPro" id="IPR010197">
    <property type="entry name" value="OSBS/NAAAR"/>
</dbReference>
<evidence type="ECO:0000256" key="2">
    <source>
        <dbReference type="ARBA" id="ARBA00022723"/>
    </source>
</evidence>
<sequence length="365" mass="39359">MLIDEVSVYHVSLPLKAPWKTSFSVETAIDTVLVRVRSGDVEGWGEAAPYAVPQFCPEWAAGAFILIRDVFAPLVTGREIGSGAELQQLLSPFKGNWFAKAALDTAWWDLAARIEDRPLWELIGGVAPEVAVGADIPVQDSIDALHDGVRAAVDGGFCRTKLKFRPDSGFEMVASVREAFPDMPLHIDCNGGFTLGDIDLFRRLDSLGLVMIEQPLGWQDLIDHARLQAELDTPLCLDETITSLDFARQAVETGATRWVNIKHGRVGGLTNAIEIHRYCVDAGVPCWVGGMLESNVGQGVSLAFATLPGMAYAADIFPAGRLYAQELADPDITLSAPGRITAPSRPGHGFAPNPERLSARTVSAG</sequence>
<name>A0A0T5P1R0_9RHOB</name>
<dbReference type="Pfam" id="PF13378">
    <property type="entry name" value="MR_MLE_C"/>
    <property type="match status" value="1"/>
</dbReference>
<dbReference type="SFLD" id="SFLDF00009">
    <property type="entry name" value="o-succinylbenzoate_synthase"/>
    <property type="match status" value="1"/>
</dbReference>
<geneLocation type="plasmid" evidence="12">
    <name>pridsm_01</name>
</geneLocation>
<dbReference type="PANTHER" id="PTHR48073">
    <property type="entry name" value="O-SUCCINYLBENZOATE SYNTHASE-RELATED"/>
    <property type="match status" value="1"/>
</dbReference>
<comment type="cofactor">
    <cofactor evidence="1">
        <name>a divalent metal cation</name>
        <dbReference type="ChEBI" id="CHEBI:60240"/>
    </cofactor>
</comment>
<dbReference type="InterPro" id="IPR013341">
    <property type="entry name" value="Mandelate_racemase_N_dom"/>
</dbReference>
<evidence type="ECO:0000256" key="3">
    <source>
        <dbReference type="ARBA" id="ARBA00022842"/>
    </source>
</evidence>
<dbReference type="SFLD" id="SFLDS00001">
    <property type="entry name" value="Enolase"/>
    <property type="match status" value="1"/>
</dbReference>
<evidence type="ECO:0000256" key="7">
    <source>
        <dbReference type="SAM" id="MobiDB-lite"/>
    </source>
</evidence>
<evidence type="ECO:0000313" key="11">
    <source>
        <dbReference type="Proteomes" id="UP000051401"/>
    </source>
</evidence>
<dbReference type="Gene3D" id="3.20.20.120">
    <property type="entry name" value="Enolase-like C-terminal domain"/>
    <property type="match status" value="1"/>
</dbReference>
<dbReference type="PATRIC" id="fig|540747.5.peg.3511"/>
<feature type="domain" description="Mandelate racemase/muconate lactonizing enzyme C-terminal" evidence="8">
    <location>
        <begin position="142"/>
        <end position="234"/>
    </location>
</feature>
<dbReference type="GO" id="GO:0043748">
    <property type="term" value="F:O-succinylbenzoate synthase activity"/>
    <property type="evidence" value="ECO:0007669"/>
    <property type="project" value="UniProtKB-EC"/>
</dbReference>
<dbReference type="KEGG" id="rid:RIdsm_05635"/>
<reference evidence="9 11" key="1">
    <citation type="submission" date="2015-04" db="EMBL/GenBank/DDBJ databases">
        <title>The draft genome sequence of Roseovarius indicus B108T.</title>
        <authorList>
            <person name="Li G."/>
            <person name="Lai Q."/>
            <person name="Shao Z."/>
            <person name="Yan P."/>
        </authorList>
    </citation>
    <scope>NUCLEOTIDE SEQUENCE [LARGE SCALE GENOMIC DNA]</scope>
    <source>
        <strain evidence="9 11">B108</strain>
    </source>
</reference>
<keyword evidence="11" id="KW-1185">Reference proteome</keyword>
<dbReference type="Pfam" id="PF02746">
    <property type="entry name" value="MR_MLE_N"/>
    <property type="match status" value="1"/>
</dbReference>
<proteinExistence type="predicted"/>
<gene>
    <name evidence="10" type="primary">menC</name>
    <name evidence="10" type="ORF">RIdsm_05635</name>
    <name evidence="9" type="ORF">XM52_25765</name>
</gene>
<dbReference type="SMART" id="SM00922">
    <property type="entry name" value="MR_MLE"/>
    <property type="match status" value="1"/>
</dbReference>
<keyword evidence="10" id="KW-0614">Plasmid</keyword>
<dbReference type="STRING" id="540747.SAMN04488031_11925"/>
<evidence type="ECO:0000313" key="9">
    <source>
        <dbReference type="EMBL" id="KRS15083.1"/>
    </source>
</evidence>
<dbReference type="InterPro" id="IPR029065">
    <property type="entry name" value="Enolase_C-like"/>
</dbReference>
<dbReference type="GO" id="GO:0009234">
    <property type="term" value="P:menaquinone biosynthetic process"/>
    <property type="evidence" value="ECO:0007669"/>
    <property type="project" value="UniProtKB-UniRule"/>
</dbReference>
<dbReference type="UniPathway" id="UPA00079"/>